<evidence type="ECO:0000313" key="9">
    <source>
        <dbReference type="EMBL" id="KAK0475694.1"/>
    </source>
</evidence>
<dbReference type="EC" id="3.2.1.51" evidence="3"/>
<dbReference type="Gene3D" id="3.20.20.80">
    <property type="entry name" value="Glycosidases"/>
    <property type="match status" value="1"/>
</dbReference>
<evidence type="ECO:0000256" key="4">
    <source>
        <dbReference type="ARBA" id="ARBA00022729"/>
    </source>
</evidence>
<evidence type="ECO:0000256" key="7">
    <source>
        <dbReference type="SAM" id="SignalP"/>
    </source>
</evidence>
<comment type="similarity">
    <text evidence="2">Belongs to the glycosyl hydrolase 29 family.</text>
</comment>
<comment type="caution">
    <text evidence="9">The sequence shown here is derived from an EMBL/GenBank/DDBJ whole genome shotgun (WGS) entry which is preliminary data.</text>
</comment>
<dbReference type="Pfam" id="PF01120">
    <property type="entry name" value="Alpha_L_fucos"/>
    <property type="match status" value="1"/>
</dbReference>
<feature type="domain" description="Glycoside hydrolase family 29 N-terminal" evidence="8">
    <location>
        <begin position="340"/>
        <end position="690"/>
    </location>
</feature>
<dbReference type="GO" id="GO:0006004">
    <property type="term" value="P:fucose metabolic process"/>
    <property type="evidence" value="ECO:0007669"/>
    <property type="project" value="InterPro"/>
</dbReference>
<keyword evidence="11" id="KW-1185">Reference proteome</keyword>
<dbReference type="InterPro" id="IPR017853">
    <property type="entry name" value="GH"/>
</dbReference>
<protein>
    <recommendedName>
        <fullName evidence="3">alpha-L-fucosidase</fullName>
        <ecNumber evidence="3">3.2.1.51</ecNumber>
    </recommendedName>
</protein>
<accession>A0AA39UAY3</accession>
<keyword evidence="5 9" id="KW-0378">Hydrolase</keyword>
<dbReference type="GO" id="GO:0016139">
    <property type="term" value="P:glycoside catabolic process"/>
    <property type="evidence" value="ECO:0007669"/>
    <property type="project" value="TreeGrafter"/>
</dbReference>
<comment type="function">
    <text evidence="1">Alpha-L-fucosidase is responsible for hydrolyzing the alpha-1,6-linked fucose joined to the reducing-end N-acetylglucosamine of the carbohydrate moieties of glycoproteins.</text>
</comment>
<dbReference type="PRINTS" id="PR00741">
    <property type="entry name" value="GLHYDRLASE29"/>
</dbReference>
<dbReference type="InterPro" id="IPR000933">
    <property type="entry name" value="Glyco_hydro_29"/>
</dbReference>
<evidence type="ECO:0000256" key="2">
    <source>
        <dbReference type="ARBA" id="ARBA00007951"/>
    </source>
</evidence>
<dbReference type="EMBL" id="JAUEPR010000019">
    <property type="protein sequence ID" value="KAK0476898.1"/>
    <property type="molecule type" value="Genomic_DNA"/>
</dbReference>
<evidence type="ECO:0000256" key="6">
    <source>
        <dbReference type="ARBA" id="ARBA00023295"/>
    </source>
</evidence>
<dbReference type="GO" id="GO:0004560">
    <property type="term" value="F:alpha-L-fucosidase activity"/>
    <property type="evidence" value="ECO:0007669"/>
    <property type="project" value="UniProtKB-EC"/>
</dbReference>
<dbReference type="Proteomes" id="UP001175227">
    <property type="component" value="Unassembled WGS sequence"/>
</dbReference>
<evidence type="ECO:0000256" key="1">
    <source>
        <dbReference type="ARBA" id="ARBA00004071"/>
    </source>
</evidence>
<evidence type="ECO:0000256" key="3">
    <source>
        <dbReference type="ARBA" id="ARBA00012662"/>
    </source>
</evidence>
<keyword evidence="6" id="KW-0326">Glycosidase</keyword>
<gene>
    <name evidence="10" type="ORF">IW261DRAFT_1594956</name>
    <name evidence="9" type="ORF">IW261DRAFT_1595224</name>
</gene>
<dbReference type="PANTHER" id="PTHR10030">
    <property type="entry name" value="ALPHA-L-FUCOSIDASE"/>
    <property type="match status" value="1"/>
</dbReference>
<dbReference type="AlphaFoldDB" id="A0AA39UAY3"/>
<evidence type="ECO:0000256" key="5">
    <source>
        <dbReference type="ARBA" id="ARBA00022801"/>
    </source>
</evidence>
<dbReference type="SUPFAM" id="SSF51445">
    <property type="entry name" value="(Trans)glycosidases"/>
    <property type="match status" value="1"/>
</dbReference>
<sequence length="804" mass="89216">MILSWHTMIFLATILFNGILVCGASALPSYPSIALSLRSLFNNQAASPNGSADFDGKGSCFDSQFLSSGPYAHDGIIYDLPNSWGSSNDNLIADSQLISLPEPTFVQELHFVYAGDAGQGTHEFVANFILTFTDNSTQQVQLYARNWWRWPILNIGMLQTPYHFENGTQKNWNSSHIFQWSSSVSSEHALQSITLPPINTAHRLHLFAMSISPSTASLPEAIDVKPALSIRRARFTSRWEDFDGVRAQAVEVTLANLLPTYTLSAETSLNSKHQLYINGAGIKTIYSGVIHRLVPGDQVTVDVFISGARENGSTNIEIRDSNARVIGVSSGWLATPMVEHWTPDAQVLGGHETPTWWNRAKYGIFIHWGIYSVPAWATSSNYAESYDWFLHTDPGEDNPTWSHHLETYGTDVVYDDFISNFTASKFNASEWLDLFDNAGAKYFVLVTKHHDGFSLFDTGDSTHRSSVHLGPKRDFVAELLDTAKKEKPDMYRGTYYSLPEWFSPDYSPYGFGAWPGGLAHNAFDGLLLDPYTGRLNITDYIEDIQLPHMLDLAKKYETNIMWCDIGGPNKTLEFTAEFYNNAFAQGRQVTINNRCGAVPDFYTPEYATFGAIQTRKWEASEGMDPHSYGLNLATNASSYKNATYIVQTLVDIVSKNGNFLLDVGPTAEGEIIAPMKTGLLGAGEWLKYAGKCVYNTNYWFPGSQDIYAPKGSTPVRFTATPTTFCVITFVAPTFGSGQLVVNQRLPILPGDEIYLLNPSGSFGPLPWTVNETTGNFMLDVSGADMEEIKHASVHSRILQAASKY</sequence>
<evidence type="ECO:0000313" key="10">
    <source>
        <dbReference type="EMBL" id="KAK0476898.1"/>
    </source>
</evidence>
<dbReference type="InterPro" id="IPR016286">
    <property type="entry name" value="FUC_metazoa-typ"/>
</dbReference>
<feature type="chain" id="PRO_5041630251" description="alpha-L-fucosidase" evidence="7">
    <location>
        <begin position="27"/>
        <end position="804"/>
    </location>
</feature>
<feature type="signal peptide" evidence="7">
    <location>
        <begin position="1"/>
        <end position="26"/>
    </location>
</feature>
<dbReference type="InterPro" id="IPR057739">
    <property type="entry name" value="Glyco_hydro_29_N"/>
</dbReference>
<proteinExistence type="inferred from homology"/>
<dbReference type="EMBL" id="JAUEPR010000022">
    <property type="protein sequence ID" value="KAK0475694.1"/>
    <property type="molecule type" value="Genomic_DNA"/>
</dbReference>
<reference evidence="9" key="1">
    <citation type="submission" date="2023-06" db="EMBL/GenBank/DDBJ databases">
        <authorList>
            <consortium name="Lawrence Berkeley National Laboratory"/>
            <person name="Ahrendt S."/>
            <person name="Sahu N."/>
            <person name="Indic B."/>
            <person name="Wong-Bajracharya J."/>
            <person name="Merenyi Z."/>
            <person name="Ke H.-M."/>
            <person name="Monk M."/>
            <person name="Kocsube S."/>
            <person name="Drula E."/>
            <person name="Lipzen A."/>
            <person name="Balint B."/>
            <person name="Henrissat B."/>
            <person name="Andreopoulos B."/>
            <person name="Martin F.M."/>
            <person name="Harder C.B."/>
            <person name="Rigling D."/>
            <person name="Ford K.L."/>
            <person name="Foster G.D."/>
            <person name="Pangilinan J."/>
            <person name="Papanicolaou A."/>
            <person name="Barry K."/>
            <person name="LaButti K."/>
            <person name="Viragh M."/>
            <person name="Koriabine M."/>
            <person name="Yan M."/>
            <person name="Riley R."/>
            <person name="Champramary S."/>
            <person name="Plett K.L."/>
            <person name="Tsai I.J."/>
            <person name="Slot J."/>
            <person name="Sipos G."/>
            <person name="Plett J."/>
            <person name="Nagy L.G."/>
            <person name="Grigoriev I.V."/>
        </authorList>
    </citation>
    <scope>NUCLEOTIDE SEQUENCE</scope>
    <source>
        <strain evidence="9">ICMP 16352</strain>
    </source>
</reference>
<name>A0AA39UAY3_9AGAR</name>
<dbReference type="PANTHER" id="PTHR10030:SF37">
    <property type="entry name" value="ALPHA-L-FUCOSIDASE-RELATED"/>
    <property type="match status" value="1"/>
</dbReference>
<evidence type="ECO:0000259" key="8">
    <source>
        <dbReference type="Pfam" id="PF01120"/>
    </source>
</evidence>
<keyword evidence="4 7" id="KW-0732">Signal</keyword>
<evidence type="ECO:0000313" key="11">
    <source>
        <dbReference type="Proteomes" id="UP001175227"/>
    </source>
</evidence>
<dbReference type="SMART" id="SM00812">
    <property type="entry name" value="Alpha_L_fucos"/>
    <property type="match status" value="1"/>
</dbReference>
<organism evidence="9 11">
    <name type="scientific">Armillaria novae-zelandiae</name>
    <dbReference type="NCBI Taxonomy" id="153914"/>
    <lineage>
        <taxon>Eukaryota</taxon>
        <taxon>Fungi</taxon>
        <taxon>Dikarya</taxon>
        <taxon>Basidiomycota</taxon>
        <taxon>Agaricomycotina</taxon>
        <taxon>Agaricomycetes</taxon>
        <taxon>Agaricomycetidae</taxon>
        <taxon>Agaricales</taxon>
        <taxon>Marasmiineae</taxon>
        <taxon>Physalacriaceae</taxon>
        <taxon>Armillaria</taxon>
    </lineage>
</organism>